<feature type="region of interest" description="Disordered" evidence="1">
    <location>
        <begin position="1"/>
        <end position="52"/>
    </location>
</feature>
<keyword evidence="3" id="KW-1185">Reference proteome</keyword>
<evidence type="ECO:0000313" key="2">
    <source>
        <dbReference type="EMBL" id="KAF7190906.1"/>
    </source>
</evidence>
<feature type="compositionally biased region" description="Low complexity" evidence="1">
    <location>
        <begin position="256"/>
        <end position="280"/>
    </location>
</feature>
<protein>
    <submittedName>
        <fullName evidence="2">Uncharacterized protein</fullName>
    </submittedName>
</protein>
<evidence type="ECO:0000256" key="1">
    <source>
        <dbReference type="SAM" id="MobiDB-lite"/>
    </source>
</evidence>
<dbReference type="EMBL" id="JABCIY010000168">
    <property type="protein sequence ID" value="KAF7190906.1"/>
    <property type="molecule type" value="Genomic_DNA"/>
</dbReference>
<dbReference type="AlphaFoldDB" id="A0A8H6RE78"/>
<sequence>MSITQELRINTHPGPRKVVHLTSSKLSAKSSRSHGHGDPSSNGPAPTRKHASHSAFKKEIVYRAVNEHQLQASMLNAYADLLERLGFDLNAYISNGQTWYLCKGKQDNNRSCQRLIPEVYLQACIGEILKAADKPETTGDSLVDDLANALSYAICEHHKEIHKFVRAIEMRQIIEQWRTSKPVPKEAAETTKEEPLSTEAFPMPNSTPVSPRPFAKGPLAVPLETSPSTKSTAEPQIPEQSGPAPAPGTLQASVHSPARSGSMASSGGSSAGSRSSFTRSLRPRAESLHVSMIADEAQ</sequence>
<evidence type="ECO:0000313" key="3">
    <source>
        <dbReference type="Proteomes" id="UP000660729"/>
    </source>
</evidence>
<dbReference type="OrthoDB" id="3647906at2759"/>
<feature type="compositionally biased region" description="Basic and acidic residues" evidence="1">
    <location>
        <begin position="183"/>
        <end position="195"/>
    </location>
</feature>
<feature type="non-terminal residue" evidence="2">
    <location>
        <position position="298"/>
    </location>
</feature>
<comment type="caution">
    <text evidence="2">The sequence shown here is derived from an EMBL/GenBank/DDBJ whole genome shotgun (WGS) entry which is preliminary data.</text>
</comment>
<accession>A0A8H6RE78</accession>
<dbReference type="Proteomes" id="UP000660729">
    <property type="component" value="Unassembled WGS sequence"/>
</dbReference>
<feature type="region of interest" description="Disordered" evidence="1">
    <location>
        <begin position="181"/>
        <end position="298"/>
    </location>
</feature>
<feature type="compositionally biased region" description="Polar residues" evidence="1">
    <location>
        <begin position="225"/>
        <end position="234"/>
    </location>
</feature>
<organism evidence="2 3">
    <name type="scientific">Pseudocercospora fuligena</name>
    <dbReference type="NCBI Taxonomy" id="685502"/>
    <lineage>
        <taxon>Eukaryota</taxon>
        <taxon>Fungi</taxon>
        <taxon>Dikarya</taxon>
        <taxon>Ascomycota</taxon>
        <taxon>Pezizomycotina</taxon>
        <taxon>Dothideomycetes</taxon>
        <taxon>Dothideomycetidae</taxon>
        <taxon>Mycosphaerellales</taxon>
        <taxon>Mycosphaerellaceae</taxon>
        <taxon>Pseudocercospora</taxon>
    </lineage>
</organism>
<reference evidence="2" key="1">
    <citation type="submission" date="2020-04" db="EMBL/GenBank/DDBJ databases">
        <title>Draft genome resource of the tomato pathogen Pseudocercospora fuligena.</title>
        <authorList>
            <person name="Zaccaron A."/>
        </authorList>
    </citation>
    <scope>NUCLEOTIDE SEQUENCE</scope>
    <source>
        <strain evidence="2">PF001</strain>
    </source>
</reference>
<proteinExistence type="predicted"/>
<name>A0A8H6RE78_9PEZI</name>
<gene>
    <name evidence="2" type="ORF">HII31_08065</name>
</gene>